<accession>A0A9D1SHF9</accession>
<evidence type="ECO:0000313" key="3">
    <source>
        <dbReference type="Proteomes" id="UP000824094"/>
    </source>
</evidence>
<evidence type="ECO:0000313" key="2">
    <source>
        <dbReference type="EMBL" id="HIU59797.1"/>
    </source>
</evidence>
<evidence type="ECO:0008006" key="4">
    <source>
        <dbReference type="Google" id="ProtNLM"/>
    </source>
</evidence>
<dbReference type="Gene3D" id="1.10.287.1490">
    <property type="match status" value="1"/>
</dbReference>
<dbReference type="EMBL" id="DVNF01000008">
    <property type="protein sequence ID" value="HIU59797.1"/>
    <property type="molecule type" value="Genomic_DNA"/>
</dbReference>
<keyword evidence="1" id="KW-0175">Coiled coil</keyword>
<protein>
    <recommendedName>
        <fullName evidence="4">C4-type zinc ribbon domain-containing protein</fullName>
    </recommendedName>
</protein>
<dbReference type="AlphaFoldDB" id="A0A9D1SHF9"/>
<organism evidence="2 3">
    <name type="scientific">Candidatus Stercoripulliclostridium merdigallinarum</name>
    <dbReference type="NCBI Taxonomy" id="2840951"/>
    <lineage>
        <taxon>Bacteria</taxon>
        <taxon>Bacillati</taxon>
        <taxon>Bacillota</taxon>
        <taxon>Clostridia</taxon>
        <taxon>Eubacteriales</taxon>
        <taxon>Candidatus Stercoripulliclostridium</taxon>
    </lineage>
</organism>
<comment type="caution">
    <text evidence="2">The sequence shown here is derived from an EMBL/GenBank/DDBJ whole genome shotgun (WGS) entry which is preliminary data.</text>
</comment>
<gene>
    <name evidence="2" type="ORF">IAB05_00230</name>
</gene>
<reference evidence="2" key="2">
    <citation type="journal article" date="2021" name="PeerJ">
        <title>Extensive microbial diversity within the chicken gut microbiome revealed by metagenomics and culture.</title>
        <authorList>
            <person name="Gilroy R."/>
            <person name="Ravi A."/>
            <person name="Getino M."/>
            <person name="Pursley I."/>
            <person name="Horton D.L."/>
            <person name="Alikhan N.F."/>
            <person name="Baker D."/>
            <person name="Gharbi K."/>
            <person name="Hall N."/>
            <person name="Watson M."/>
            <person name="Adriaenssens E.M."/>
            <person name="Foster-Nyarko E."/>
            <person name="Jarju S."/>
            <person name="Secka A."/>
            <person name="Antonio M."/>
            <person name="Oren A."/>
            <person name="Chaudhuri R.R."/>
            <person name="La Ragione R."/>
            <person name="Hildebrand F."/>
            <person name="Pallen M.J."/>
        </authorList>
    </citation>
    <scope>NUCLEOTIDE SEQUENCE</scope>
    <source>
        <strain evidence="2">18911</strain>
    </source>
</reference>
<sequence>MKMNIAAMLEYQASDQIIYKAEQAFANSPENRRYAAVQNKIAEIRQAVIKMDKDAVDARREIEKREAQCAEITSELTAGLDFGDEDDLTAVKKHEDVLQEYESTVDRIEKDVNKFLRRLEEIEREVKQASQQLKKCTIDFEQSKAELAKKRTEMQNQLKDEVLKRREIQQKLNREELDLYKKVRKENIRLPILVEYSDGLCRGCGMHVENDLHGKLKESGDIAECPNCRRILYLK</sequence>
<reference evidence="2" key="1">
    <citation type="submission" date="2020-10" db="EMBL/GenBank/DDBJ databases">
        <authorList>
            <person name="Gilroy R."/>
        </authorList>
    </citation>
    <scope>NUCLEOTIDE SEQUENCE</scope>
    <source>
        <strain evidence="2">18911</strain>
    </source>
</reference>
<name>A0A9D1SHF9_9FIRM</name>
<feature type="coiled-coil region" evidence="1">
    <location>
        <begin position="55"/>
        <end position="178"/>
    </location>
</feature>
<proteinExistence type="predicted"/>
<dbReference type="Proteomes" id="UP000824094">
    <property type="component" value="Unassembled WGS sequence"/>
</dbReference>
<evidence type="ECO:0000256" key="1">
    <source>
        <dbReference type="SAM" id="Coils"/>
    </source>
</evidence>